<keyword evidence="4" id="KW-1185">Reference proteome</keyword>
<feature type="domain" description="Amidase" evidence="1">
    <location>
        <begin position="84"/>
        <end position="439"/>
    </location>
</feature>
<dbReference type="OrthoDB" id="8872210at2"/>
<dbReference type="Gene3D" id="3.90.1300.10">
    <property type="entry name" value="Amidase signature (AS) domain"/>
    <property type="match status" value="1"/>
</dbReference>
<reference evidence="3 4" key="1">
    <citation type="submission" date="2016-10" db="EMBL/GenBank/DDBJ databases">
        <authorList>
            <person name="Varghese N."/>
            <person name="Submissions S."/>
        </authorList>
    </citation>
    <scope>NUCLEOTIDE SEQUENCE [LARGE SCALE GENOMIC DNA]</scope>
    <source>
        <strain evidence="3 4">BS2771</strain>
    </source>
</reference>
<dbReference type="PANTHER" id="PTHR11895">
    <property type="entry name" value="TRANSAMIDASE"/>
    <property type="match status" value="1"/>
</dbReference>
<dbReference type="Proteomes" id="UP000325296">
    <property type="component" value="Unassembled WGS sequence"/>
</dbReference>
<dbReference type="PANTHER" id="PTHR11895:SF67">
    <property type="entry name" value="AMIDASE DOMAIN-CONTAINING PROTEIN"/>
    <property type="match status" value="1"/>
</dbReference>
<dbReference type="Pfam" id="PF01425">
    <property type="entry name" value="Amidase"/>
    <property type="match status" value="1"/>
</dbReference>
<dbReference type="InterPro" id="IPR000120">
    <property type="entry name" value="Amidase"/>
</dbReference>
<dbReference type="EMBL" id="VUOL01000009">
    <property type="protein sequence ID" value="KAA2228840.1"/>
    <property type="molecule type" value="Genomic_DNA"/>
</dbReference>
<dbReference type="AlphaFoldDB" id="A0A5B2UQS1"/>
<organism evidence="2 5">
    <name type="scientific">Pseudomonas brenneri</name>
    <dbReference type="NCBI Taxonomy" id="129817"/>
    <lineage>
        <taxon>Bacteria</taxon>
        <taxon>Pseudomonadati</taxon>
        <taxon>Pseudomonadota</taxon>
        <taxon>Gammaproteobacteria</taxon>
        <taxon>Pseudomonadales</taxon>
        <taxon>Pseudomonadaceae</taxon>
        <taxon>Pseudomonas</taxon>
    </lineage>
</organism>
<evidence type="ECO:0000313" key="3">
    <source>
        <dbReference type="EMBL" id="SDV10541.1"/>
    </source>
</evidence>
<dbReference type="GO" id="GO:0003824">
    <property type="term" value="F:catalytic activity"/>
    <property type="evidence" value="ECO:0007669"/>
    <property type="project" value="InterPro"/>
</dbReference>
<name>A0A5B2UQS1_9PSED</name>
<evidence type="ECO:0000313" key="4">
    <source>
        <dbReference type="Proteomes" id="UP000199620"/>
    </source>
</evidence>
<dbReference type="EMBL" id="LT629800">
    <property type="protein sequence ID" value="SDV10541.1"/>
    <property type="molecule type" value="Genomic_DNA"/>
</dbReference>
<protein>
    <submittedName>
        <fullName evidence="2">Amidase</fullName>
    </submittedName>
    <submittedName>
        <fullName evidence="3">Asp-tRNAAsn/Glu-tRNAGln amidotransferase A subunit</fullName>
    </submittedName>
</protein>
<dbReference type="InterPro" id="IPR023631">
    <property type="entry name" value="Amidase_dom"/>
</dbReference>
<dbReference type="RefSeq" id="WP_090292764.1">
    <property type="nucleotide sequence ID" value="NZ_BMNU01000009.1"/>
</dbReference>
<evidence type="ECO:0000313" key="2">
    <source>
        <dbReference type="EMBL" id="KAA2228840.1"/>
    </source>
</evidence>
<dbReference type="Proteomes" id="UP000199620">
    <property type="component" value="Chromosome I"/>
</dbReference>
<evidence type="ECO:0000313" key="5">
    <source>
        <dbReference type="Proteomes" id="UP000325296"/>
    </source>
</evidence>
<proteinExistence type="predicted"/>
<evidence type="ECO:0000259" key="1">
    <source>
        <dbReference type="Pfam" id="PF01425"/>
    </source>
</evidence>
<dbReference type="InterPro" id="IPR036928">
    <property type="entry name" value="AS_sf"/>
</dbReference>
<gene>
    <name evidence="2" type="ORF">F1720_16625</name>
    <name evidence="3" type="ORF">SAMN04490181_4937</name>
</gene>
<accession>A0A5B2UQS1</accession>
<reference evidence="2 5" key="2">
    <citation type="submission" date="2019-09" db="EMBL/GenBank/DDBJ databases">
        <title>Draft genome sequence of Pseudomonas brenneri CCUG 51514(T).</title>
        <authorList>
            <person name="Tunovic T."/>
            <person name="Pineiro-Iglesias B."/>
            <person name="Unosson C."/>
            <person name="Inganas E."/>
            <person name="Ohlen M."/>
            <person name="Cardew S."/>
            <person name="Jensie-Markopoulos S."/>
            <person name="Salva-Serra F."/>
            <person name="Jaen-Luchoro D."/>
            <person name="Svensson-Stadler L."/>
            <person name="Chun J."/>
            <person name="Moore E."/>
        </authorList>
    </citation>
    <scope>NUCLEOTIDE SEQUENCE [LARGE SCALE GENOMIC DNA]</scope>
    <source>
        <strain evidence="2 5">CCUG 51514</strain>
    </source>
</reference>
<dbReference type="SUPFAM" id="SSF75304">
    <property type="entry name" value="Amidase signature (AS) enzymes"/>
    <property type="match status" value="1"/>
</dbReference>
<sequence>MNTRIAEQSITAYLSGHASSGEQAEAMPDFLKLPLRQRHRLLQEQPQLQQQWARQYNHWAGWADNQYRCLVSSVIDDSAMFRLGVKDTVDVAGMPTRLGLRSYRHYPEVSASALCGLHPEVRTLFKVATTELNIGFGCGARNPLYPSIDPSGSSTGSAVSVAAHLCDISLGTDVLGSVRWPAAHCGMVGLRMTHKASNLDGVFPLSPSMDALGWVTRTADDLDFLMPRLGLEQHLGQQRPLADTYRIGVLSHIDEGVTSTPMLDMMKQAKSLLADLNMPQVAVQLPELWDCRGAAWQLCARDAWLASKVWRDVFDTELHWSTQAALDVGAGVTDSEHLQIIERMHSVRAGIEGCFEDAAVDFVVFPIDPCRPFDIRNPQPGDSTIPCPTDPDYGQKIGFTPLASFSGLPAITLPIILSADGKAPLALQIMGRRDSELQLIDLAKRLEALRGPLPAASTER</sequence>